<dbReference type="PROSITE" id="PS51352">
    <property type="entry name" value="THIOREDOXIN_2"/>
    <property type="match status" value="1"/>
</dbReference>
<dbReference type="InterPro" id="IPR036249">
    <property type="entry name" value="Thioredoxin-like_sf"/>
</dbReference>
<dbReference type="EMBL" id="VORV01000026">
    <property type="protein sequence ID" value="TXD75442.1"/>
    <property type="molecule type" value="Genomic_DNA"/>
</dbReference>
<dbReference type="CDD" id="cd02966">
    <property type="entry name" value="TlpA_like_family"/>
    <property type="match status" value="1"/>
</dbReference>
<name>A0ABY3HJB0_9BACT</name>
<dbReference type="PANTHER" id="PTHR42852">
    <property type="entry name" value="THIOL:DISULFIDE INTERCHANGE PROTEIN DSBE"/>
    <property type="match status" value="1"/>
</dbReference>
<organism evidence="2 3">
    <name type="scientific">Algoriphagus ratkowskyi</name>
    <dbReference type="NCBI Taxonomy" id="57028"/>
    <lineage>
        <taxon>Bacteria</taxon>
        <taxon>Pseudomonadati</taxon>
        <taxon>Bacteroidota</taxon>
        <taxon>Cytophagia</taxon>
        <taxon>Cytophagales</taxon>
        <taxon>Cyclobacteriaceae</taxon>
        <taxon>Algoriphagus</taxon>
    </lineage>
</organism>
<dbReference type="InterPro" id="IPR013766">
    <property type="entry name" value="Thioredoxin_domain"/>
</dbReference>
<dbReference type="InterPro" id="IPR000866">
    <property type="entry name" value="AhpC/TSA"/>
</dbReference>
<dbReference type="PANTHER" id="PTHR42852:SF17">
    <property type="entry name" value="THIOREDOXIN-LIKE PROTEIN HI_1115"/>
    <property type="match status" value="1"/>
</dbReference>
<evidence type="ECO:0000313" key="2">
    <source>
        <dbReference type="EMBL" id="TXD75442.1"/>
    </source>
</evidence>
<evidence type="ECO:0000259" key="1">
    <source>
        <dbReference type="PROSITE" id="PS51352"/>
    </source>
</evidence>
<dbReference type="Gene3D" id="3.40.30.10">
    <property type="entry name" value="Glutaredoxin"/>
    <property type="match status" value="1"/>
</dbReference>
<dbReference type="Proteomes" id="UP000321927">
    <property type="component" value="Unassembled WGS sequence"/>
</dbReference>
<dbReference type="Pfam" id="PF00578">
    <property type="entry name" value="AhpC-TSA"/>
    <property type="match status" value="1"/>
</dbReference>
<sequence>MRINPMKCFFIFSILVSSYCNSTAQNLKLLDKAAPQFELLSYSGEGFSLEDAKGKVIILDFWATWCAPCIKAFPAMIAVEKSFFSDNDVIFLYVNSLEVKGKTTDNVFDFLQKRGLDINFYKDTNDVVSKAFSVTGLPVKIVIDKSGIVRYMDSGFAGDNQELIAKLTNEIERLR</sequence>
<gene>
    <name evidence="2" type="ORF">ESW18_20450</name>
</gene>
<feature type="domain" description="Thioredoxin" evidence="1">
    <location>
        <begin position="28"/>
        <end position="172"/>
    </location>
</feature>
<dbReference type="InterPro" id="IPR050553">
    <property type="entry name" value="Thioredoxin_ResA/DsbE_sf"/>
</dbReference>
<keyword evidence="3" id="KW-1185">Reference proteome</keyword>
<proteinExistence type="predicted"/>
<reference evidence="2 3" key="1">
    <citation type="submission" date="2019-08" db="EMBL/GenBank/DDBJ databases">
        <title>Genome of Algoriphagus ratkowskyi IC026.</title>
        <authorList>
            <person name="Bowman J.P."/>
        </authorList>
    </citation>
    <scope>NUCLEOTIDE SEQUENCE [LARGE SCALE GENOMIC DNA]</scope>
    <source>
        <strain evidence="2 3">IC026</strain>
    </source>
</reference>
<protein>
    <submittedName>
        <fullName evidence="2">TlpA family protein disulfide reductase</fullName>
    </submittedName>
</protein>
<evidence type="ECO:0000313" key="3">
    <source>
        <dbReference type="Proteomes" id="UP000321927"/>
    </source>
</evidence>
<comment type="caution">
    <text evidence="2">The sequence shown here is derived from an EMBL/GenBank/DDBJ whole genome shotgun (WGS) entry which is preliminary data.</text>
</comment>
<dbReference type="SUPFAM" id="SSF52833">
    <property type="entry name" value="Thioredoxin-like"/>
    <property type="match status" value="1"/>
</dbReference>
<accession>A0ABY3HJB0</accession>